<keyword evidence="2" id="KW-0175">Coiled coil</keyword>
<dbReference type="EMBL" id="UINC01051883">
    <property type="protein sequence ID" value="SVB66565.1"/>
    <property type="molecule type" value="Genomic_DNA"/>
</dbReference>
<organism evidence="4">
    <name type="scientific">marine metagenome</name>
    <dbReference type="NCBI Taxonomy" id="408172"/>
    <lineage>
        <taxon>unclassified sequences</taxon>
        <taxon>metagenomes</taxon>
        <taxon>ecological metagenomes</taxon>
    </lineage>
</organism>
<feature type="domain" description="Outer membrane lipoprotein BamD-like" evidence="3">
    <location>
        <begin position="107"/>
        <end position="234"/>
    </location>
</feature>
<gene>
    <name evidence="4" type="ORF">METZ01_LOCUS219419</name>
</gene>
<reference evidence="4" key="1">
    <citation type="submission" date="2018-05" db="EMBL/GenBank/DDBJ databases">
        <authorList>
            <person name="Lanie J.A."/>
            <person name="Ng W.-L."/>
            <person name="Kazmierczak K.M."/>
            <person name="Andrzejewski T.M."/>
            <person name="Davidsen T.M."/>
            <person name="Wayne K.J."/>
            <person name="Tettelin H."/>
            <person name="Glass J.I."/>
            <person name="Rusch D."/>
            <person name="Podicherti R."/>
            <person name="Tsui H.-C.T."/>
            <person name="Winkler M.E."/>
        </authorList>
    </citation>
    <scope>NUCLEOTIDE SEQUENCE</scope>
</reference>
<evidence type="ECO:0000256" key="2">
    <source>
        <dbReference type="SAM" id="Coils"/>
    </source>
</evidence>
<dbReference type="Pfam" id="PF13525">
    <property type="entry name" value="YfiO"/>
    <property type="match status" value="1"/>
</dbReference>
<evidence type="ECO:0000313" key="4">
    <source>
        <dbReference type="EMBL" id="SVB66565.1"/>
    </source>
</evidence>
<dbReference type="AlphaFoldDB" id="A0A382FVI4"/>
<keyword evidence="1" id="KW-0732">Signal</keyword>
<dbReference type="SUPFAM" id="SSF48452">
    <property type="entry name" value="TPR-like"/>
    <property type="match status" value="1"/>
</dbReference>
<dbReference type="Gene3D" id="1.25.40.10">
    <property type="entry name" value="Tetratricopeptide repeat domain"/>
    <property type="match status" value="1"/>
</dbReference>
<accession>A0A382FVI4</accession>
<evidence type="ECO:0000259" key="3">
    <source>
        <dbReference type="Pfam" id="PF13525"/>
    </source>
</evidence>
<name>A0A382FVI4_9ZZZZ</name>
<proteinExistence type="predicted"/>
<sequence length="234" mass="27327">EDLEKKNFFKIERLEVEIIALKNQYKLLSEEQSESEGELNLEMAFFKLNTKVNSLNDDILALKNQYELLTEEQRLNTQKITELFQIIELNTTKKQKTEKTIKTDKENNAFKLYSDGKSQFALGNYEKAIELFLSYLENFSNSSNTEDSKLWLGRAYYASESYLDSKTAYIDFQSDGEFTNNQDHPKYADSMYELSRVLIKLNEINEAKVLLSNMIEEYPEHALTNKATQLLQDL</sequence>
<dbReference type="InterPro" id="IPR039565">
    <property type="entry name" value="BamD-like"/>
</dbReference>
<feature type="non-terminal residue" evidence="4">
    <location>
        <position position="1"/>
    </location>
</feature>
<evidence type="ECO:0000256" key="1">
    <source>
        <dbReference type="ARBA" id="ARBA00022729"/>
    </source>
</evidence>
<protein>
    <recommendedName>
        <fullName evidence="3">Outer membrane lipoprotein BamD-like domain-containing protein</fullName>
    </recommendedName>
</protein>
<dbReference type="InterPro" id="IPR011990">
    <property type="entry name" value="TPR-like_helical_dom_sf"/>
</dbReference>
<feature type="coiled-coil region" evidence="2">
    <location>
        <begin position="11"/>
        <end position="72"/>
    </location>
</feature>